<dbReference type="VEuPathDB" id="VectorBase:LDEU014619"/>
<accession>A0A443Q808</accession>
<evidence type="ECO:0000313" key="5">
    <source>
        <dbReference type="Proteomes" id="UP000288716"/>
    </source>
</evidence>
<dbReference type="GO" id="GO:0006508">
    <property type="term" value="P:proteolysis"/>
    <property type="evidence" value="ECO:0007669"/>
    <property type="project" value="InterPro"/>
</dbReference>
<name>A0A443Q808_9ACAR</name>
<evidence type="ECO:0000259" key="3">
    <source>
        <dbReference type="PROSITE" id="PS51864"/>
    </source>
</evidence>
<comment type="cofactor">
    <cofactor evidence="1">
        <name>Zn(2+)</name>
        <dbReference type="ChEBI" id="CHEBI:29105"/>
    </cofactor>
</comment>
<gene>
    <name evidence="4" type="ORF">B4U80_14838</name>
</gene>
<dbReference type="EMBL" id="NCKV01065290">
    <property type="protein sequence ID" value="RWR99153.1"/>
    <property type="molecule type" value="Genomic_DNA"/>
</dbReference>
<feature type="non-terminal residue" evidence="4">
    <location>
        <position position="129"/>
    </location>
</feature>
<keyword evidence="5" id="KW-1185">Reference proteome</keyword>
<dbReference type="Pfam" id="PF01400">
    <property type="entry name" value="Astacin"/>
    <property type="match status" value="1"/>
</dbReference>
<dbReference type="AlphaFoldDB" id="A0A443Q808"/>
<dbReference type="PROSITE" id="PS51864">
    <property type="entry name" value="ASTACIN"/>
    <property type="match status" value="1"/>
</dbReference>
<feature type="domain" description="Peptidase M12A" evidence="3">
    <location>
        <begin position="42"/>
        <end position="129"/>
    </location>
</feature>
<dbReference type="Gene3D" id="3.40.390.10">
    <property type="entry name" value="Collagenase (Catalytic Domain)"/>
    <property type="match status" value="1"/>
</dbReference>
<evidence type="ECO:0000313" key="4">
    <source>
        <dbReference type="EMBL" id="RWR99153.1"/>
    </source>
</evidence>
<dbReference type="OrthoDB" id="431034at2759"/>
<dbReference type="PANTHER" id="PTHR10127">
    <property type="entry name" value="DISCOIDIN, CUB, EGF, LAMININ , AND ZINC METALLOPROTEASE DOMAIN CONTAINING"/>
    <property type="match status" value="1"/>
</dbReference>
<dbReference type="InterPro" id="IPR024079">
    <property type="entry name" value="MetalloPept_cat_dom_sf"/>
</dbReference>
<proteinExistence type="predicted"/>
<dbReference type="Proteomes" id="UP000288716">
    <property type="component" value="Unassembled WGS sequence"/>
</dbReference>
<sequence length="129" mass="14807">SGDLTDEDFQAAEHLPEEYKQQKKGEWNIDGIIEQDEQVAYNVPRKVYNKWPNARVPYLIDNQYTSTERAVVAKAIQNIQAASCVRFVPKTDADRDYIYITPDYANGYNCYSYVGRQGGKQLVKMQADC</sequence>
<reference evidence="4 5" key="1">
    <citation type="journal article" date="2018" name="Gigascience">
        <title>Genomes of trombidid mites reveal novel predicted allergens and laterally-transferred genes associated with secondary metabolism.</title>
        <authorList>
            <person name="Dong X."/>
            <person name="Chaisiri K."/>
            <person name="Xia D."/>
            <person name="Armstrong S.D."/>
            <person name="Fang Y."/>
            <person name="Donnelly M.J."/>
            <person name="Kadowaki T."/>
            <person name="McGarry J.W."/>
            <person name="Darby A.C."/>
            <person name="Makepeace B.L."/>
        </authorList>
    </citation>
    <scope>NUCLEOTIDE SEQUENCE [LARGE SCALE GENOMIC DNA]</scope>
    <source>
        <strain evidence="4">UoL-UT</strain>
    </source>
</reference>
<evidence type="ECO:0000256" key="2">
    <source>
        <dbReference type="PROSITE-ProRule" id="PRU01211"/>
    </source>
</evidence>
<feature type="non-terminal residue" evidence="4">
    <location>
        <position position="1"/>
    </location>
</feature>
<evidence type="ECO:0000256" key="1">
    <source>
        <dbReference type="ARBA" id="ARBA00001947"/>
    </source>
</evidence>
<protein>
    <submittedName>
        <fullName evidence="4">Zinc metalloproteinase nas-13-like protein</fullName>
    </submittedName>
</protein>
<dbReference type="SUPFAM" id="SSF55486">
    <property type="entry name" value="Metalloproteases ('zincins'), catalytic domain"/>
    <property type="match status" value="1"/>
</dbReference>
<dbReference type="InterPro" id="IPR001506">
    <property type="entry name" value="Peptidase_M12A"/>
</dbReference>
<comment type="caution">
    <text evidence="2">Lacks conserved residue(s) required for the propagation of feature annotation.</text>
</comment>
<comment type="caution">
    <text evidence="4">The sequence shown here is derived from an EMBL/GenBank/DDBJ whole genome shotgun (WGS) entry which is preliminary data.</text>
</comment>
<organism evidence="4 5">
    <name type="scientific">Leptotrombidium deliense</name>
    <dbReference type="NCBI Taxonomy" id="299467"/>
    <lineage>
        <taxon>Eukaryota</taxon>
        <taxon>Metazoa</taxon>
        <taxon>Ecdysozoa</taxon>
        <taxon>Arthropoda</taxon>
        <taxon>Chelicerata</taxon>
        <taxon>Arachnida</taxon>
        <taxon>Acari</taxon>
        <taxon>Acariformes</taxon>
        <taxon>Trombidiformes</taxon>
        <taxon>Prostigmata</taxon>
        <taxon>Anystina</taxon>
        <taxon>Parasitengona</taxon>
        <taxon>Trombiculoidea</taxon>
        <taxon>Trombiculidae</taxon>
        <taxon>Leptotrombidium</taxon>
    </lineage>
</organism>
<dbReference type="PANTHER" id="PTHR10127:SF883">
    <property type="entry name" value="ZINC METALLOPROTEINASE NAS-8"/>
    <property type="match status" value="1"/>
</dbReference>
<dbReference type="GO" id="GO:0004222">
    <property type="term" value="F:metalloendopeptidase activity"/>
    <property type="evidence" value="ECO:0007669"/>
    <property type="project" value="InterPro"/>
</dbReference>